<evidence type="ECO:0000313" key="3">
    <source>
        <dbReference type="Proteomes" id="UP000289660"/>
    </source>
</evidence>
<sequence length="35" mass="4094">MVKQTSNITYVFWFQGSALFIYIILQVEPENGVTR</sequence>
<name>A0A402DHN0_MICAE</name>
<reference evidence="3" key="1">
    <citation type="submission" date="2018-12" db="EMBL/GenBank/DDBJ databases">
        <title>Genome sequence of Microcystis aeruginosa NIES-4285.</title>
        <authorList>
            <person name="Tanabe Y."/>
        </authorList>
    </citation>
    <scope>NUCLEOTIDE SEQUENCE [LARGE SCALE GENOMIC DNA]</scope>
    <source>
        <strain evidence="3">NIES-4285</strain>
    </source>
</reference>
<comment type="caution">
    <text evidence="2">The sequence shown here is derived from an EMBL/GenBank/DDBJ whole genome shotgun (WGS) entry which is preliminary data.</text>
</comment>
<evidence type="ECO:0000313" key="2">
    <source>
        <dbReference type="EMBL" id="GCE61720.1"/>
    </source>
</evidence>
<dbReference type="EMBL" id="BIFY01000084">
    <property type="protein sequence ID" value="GCE61720.1"/>
    <property type="molecule type" value="Genomic_DNA"/>
</dbReference>
<keyword evidence="1" id="KW-1133">Transmembrane helix</keyword>
<accession>A0A402DHN0</accession>
<feature type="transmembrane region" description="Helical" evidence="1">
    <location>
        <begin position="7"/>
        <end position="25"/>
    </location>
</feature>
<protein>
    <submittedName>
        <fullName evidence="2">Uncharacterized protein</fullName>
    </submittedName>
</protein>
<proteinExistence type="predicted"/>
<gene>
    <name evidence="2" type="ORF">MiAbB_03660</name>
</gene>
<organism evidence="2 3">
    <name type="scientific">Microcystis aeruginosa NIES-4285</name>
    <dbReference type="NCBI Taxonomy" id="2497681"/>
    <lineage>
        <taxon>Bacteria</taxon>
        <taxon>Bacillati</taxon>
        <taxon>Cyanobacteriota</taxon>
        <taxon>Cyanophyceae</taxon>
        <taxon>Oscillatoriophycideae</taxon>
        <taxon>Chroococcales</taxon>
        <taxon>Microcystaceae</taxon>
        <taxon>Microcystis</taxon>
    </lineage>
</organism>
<dbReference type="Proteomes" id="UP000289660">
    <property type="component" value="Unassembled WGS sequence"/>
</dbReference>
<keyword evidence="1" id="KW-0812">Transmembrane</keyword>
<keyword evidence="1" id="KW-0472">Membrane</keyword>
<dbReference type="AlphaFoldDB" id="A0A402DHN0"/>
<evidence type="ECO:0000256" key="1">
    <source>
        <dbReference type="SAM" id="Phobius"/>
    </source>
</evidence>